<organism evidence="1 2">
    <name type="scientific">Chitinophaga japonensis</name>
    <name type="common">Flexibacter japonensis</name>
    <dbReference type="NCBI Taxonomy" id="104662"/>
    <lineage>
        <taxon>Bacteria</taxon>
        <taxon>Pseudomonadati</taxon>
        <taxon>Bacteroidota</taxon>
        <taxon>Chitinophagia</taxon>
        <taxon>Chitinophagales</taxon>
        <taxon>Chitinophagaceae</taxon>
        <taxon>Chitinophaga</taxon>
    </lineage>
</organism>
<dbReference type="Proteomes" id="UP000316778">
    <property type="component" value="Unassembled WGS sequence"/>
</dbReference>
<dbReference type="AlphaFoldDB" id="A0A562SZQ0"/>
<protein>
    <submittedName>
        <fullName evidence="1">Uncharacterized protein</fullName>
    </submittedName>
</protein>
<comment type="caution">
    <text evidence="1">The sequence shown here is derived from an EMBL/GenBank/DDBJ whole genome shotgun (WGS) entry which is preliminary data.</text>
</comment>
<evidence type="ECO:0000313" key="2">
    <source>
        <dbReference type="Proteomes" id="UP000316778"/>
    </source>
</evidence>
<keyword evidence="2" id="KW-1185">Reference proteome</keyword>
<name>A0A562SZQ0_CHIJA</name>
<sequence>MVVDNKYEIGDRVYLVSDPDQQLRIITSFAVYKGGEILYTVACGEKESRHYDFEMSKDKDLNITTNG</sequence>
<evidence type="ECO:0000313" key="1">
    <source>
        <dbReference type="EMBL" id="TWI86306.1"/>
    </source>
</evidence>
<gene>
    <name evidence="1" type="ORF">LX66_3560</name>
</gene>
<reference evidence="1 2" key="1">
    <citation type="journal article" date="2013" name="Stand. Genomic Sci.">
        <title>Genomic Encyclopedia of Type Strains, Phase I: The one thousand microbial genomes (KMG-I) project.</title>
        <authorList>
            <person name="Kyrpides N.C."/>
            <person name="Woyke T."/>
            <person name="Eisen J.A."/>
            <person name="Garrity G."/>
            <person name="Lilburn T.G."/>
            <person name="Beck B.J."/>
            <person name="Whitman W.B."/>
            <person name="Hugenholtz P."/>
            <person name="Klenk H.P."/>
        </authorList>
    </citation>
    <scope>NUCLEOTIDE SEQUENCE [LARGE SCALE GENOMIC DNA]</scope>
    <source>
        <strain evidence="1 2">DSM 13484</strain>
    </source>
</reference>
<dbReference type="EMBL" id="VLLG01000004">
    <property type="protein sequence ID" value="TWI86306.1"/>
    <property type="molecule type" value="Genomic_DNA"/>
</dbReference>
<proteinExistence type="predicted"/>
<accession>A0A562SZQ0</accession>